<feature type="region of interest" description="Disordered" evidence="1">
    <location>
        <begin position="112"/>
        <end position="149"/>
    </location>
</feature>
<comment type="caution">
    <text evidence="2">The sequence shown here is derived from an EMBL/GenBank/DDBJ whole genome shotgun (WGS) entry which is preliminary data.</text>
</comment>
<sequence length="285" mass="32104">TDRMAGNFCVVQFVEEGTCEAVPAGWVNHCTNTCKFPMQIGPKVLGLRRNPLSKPLDSWKSHPVEIKCTLASFLEACKKATKYQFTSNIDSSDESNSEIDVSRRKRRKVQKKVLFSPEIAPTKKQKKRKVQLQKLSDSEKSENSGLEGTSSTVALLEPLHHNPDLPPNLPENSYQTKITLVDNVGNLIHENRPKSSDQPDISSIIFETEREPASVLQTGLTQSEDDANCRWNSFLQEFKRFQRVILNEVQEVKTELLIIKSAIAKQSAVEETRCPISLPIKNQVD</sequence>
<accession>A0A8J2KA04</accession>
<dbReference type="OrthoDB" id="6750806at2759"/>
<gene>
    <name evidence="2" type="ORF">AFUS01_LOCUS20908</name>
</gene>
<feature type="non-terminal residue" evidence="2">
    <location>
        <position position="1"/>
    </location>
</feature>
<protein>
    <submittedName>
        <fullName evidence="2">Uncharacterized protein</fullName>
    </submittedName>
</protein>
<evidence type="ECO:0000313" key="3">
    <source>
        <dbReference type="Proteomes" id="UP000708208"/>
    </source>
</evidence>
<organism evidence="2 3">
    <name type="scientific">Allacma fusca</name>
    <dbReference type="NCBI Taxonomy" id="39272"/>
    <lineage>
        <taxon>Eukaryota</taxon>
        <taxon>Metazoa</taxon>
        <taxon>Ecdysozoa</taxon>
        <taxon>Arthropoda</taxon>
        <taxon>Hexapoda</taxon>
        <taxon>Collembola</taxon>
        <taxon>Symphypleona</taxon>
        <taxon>Sminthuridae</taxon>
        <taxon>Allacma</taxon>
    </lineage>
</organism>
<dbReference type="Proteomes" id="UP000708208">
    <property type="component" value="Unassembled WGS sequence"/>
</dbReference>
<dbReference type="EMBL" id="CAJVCH010230348">
    <property type="protein sequence ID" value="CAG7732388.1"/>
    <property type="molecule type" value="Genomic_DNA"/>
</dbReference>
<name>A0A8J2KA04_9HEXA</name>
<evidence type="ECO:0000256" key="1">
    <source>
        <dbReference type="SAM" id="MobiDB-lite"/>
    </source>
</evidence>
<keyword evidence="3" id="KW-1185">Reference proteome</keyword>
<proteinExistence type="predicted"/>
<evidence type="ECO:0000313" key="2">
    <source>
        <dbReference type="EMBL" id="CAG7732388.1"/>
    </source>
</evidence>
<dbReference type="AlphaFoldDB" id="A0A8J2KA04"/>
<feature type="non-terminal residue" evidence="2">
    <location>
        <position position="285"/>
    </location>
</feature>
<reference evidence="2" key="1">
    <citation type="submission" date="2021-06" db="EMBL/GenBank/DDBJ databases">
        <authorList>
            <person name="Hodson N. C."/>
            <person name="Mongue J. A."/>
            <person name="Jaron S. K."/>
        </authorList>
    </citation>
    <scope>NUCLEOTIDE SEQUENCE</scope>
</reference>